<dbReference type="Pfam" id="PF00743">
    <property type="entry name" value="FMO-like"/>
    <property type="match status" value="1"/>
</dbReference>
<accession>A0AA37NWB0</accession>
<dbReference type="InterPro" id="IPR050982">
    <property type="entry name" value="Auxin_biosynth/cation_transpt"/>
</dbReference>
<evidence type="ECO:0000256" key="2">
    <source>
        <dbReference type="ARBA" id="ARBA00022827"/>
    </source>
</evidence>
<dbReference type="InterPro" id="IPR036188">
    <property type="entry name" value="FAD/NAD-bd_sf"/>
</dbReference>
<dbReference type="Gene3D" id="3.50.50.60">
    <property type="entry name" value="FAD/NAD(P)-binding domain"/>
    <property type="match status" value="1"/>
</dbReference>
<sequence>MAVTTETKQRTRVPVRDLASWIPTVPPFEGEATLDAAAVAADFLARFSSAVRQGDWDAFGALFVDQCYWRDNLTLTFDKRTLHTREKVVEAWRTLAAKRQPSGFSKEKNEYMTMDAAWVRFGPTMATLDVPFAFRTEAPASSCIGQAKLIPTPEGGWKVYILATSVVELEDKPFGPLPRTAPSLIDASQRGKSAAHGLPRIKDDAVLDVVVVGGSCNGIANGIRLDAAGAEFVVFETEEQAGGNWSTRRYESVMLHHPAFMIQLPQFPVPEGYPDYLTGKDLTRYYSSAVEELKLPFFGGVEVTSNVWDEGKKLWSVTARNLSTGETMKVRARNLVLSTGFVVGKDNLKIPALKGRELFKGPVLHTSDFRNTEGYRGKRMLVVGSGNSAHDVAGTLAQDPEVTSVTLLQRSPTVLLDFETMAPVVTMRYRGDMPVDTADFAEGAMPIAVLRDVLAAMIGGIIAATEARCKELEGVGYMVDRAPNLMARLYEDRGRSFYIDHPKTFDLVFGGKIKIARGEARGLVEDGVVVVDRETGEERVVEADGVVLATGYDAVDLPQRYKEKGFLDARSADRLVNVSLFGVDGEGEVPGVTTFSGHPNLYFSGVGLFLARATSRLTAIQVMADVTGQFPERYARS</sequence>
<dbReference type="GeneID" id="73322133"/>
<dbReference type="SUPFAM" id="SSF51905">
    <property type="entry name" value="FAD/NAD(P)-binding domain"/>
    <property type="match status" value="2"/>
</dbReference>
<dbReference type="EMBL" id="BQXU01000002">
    <property type="protein sequence ID" value="GKT41150.1"/>
    <property type="molecule type" value="Genomic_DNA"/>
</dbReference>
<keyword evidence="2" id="KW-0274">FAD</keyword>
<dbReference type="GO" id="GO:0050660">
    <property type="term" value="F:flavin adenine dinucleotide binding"/>
    <property type="evidence" value="ECO:0007669"/>
    <property type="project" value="InterPro"/>
</dbReference>
<dbReference type="PANTHER" id="PTHR43539:SF68">
    <property type="entry name" value="FLAVIN-BINDING MONOOXYGENASE-LIKE PROTEIN (AFU_ORTHOLOGUE AFUA_4G09220)"/>
    <property type="match status" value="1"/>
</dbReference>
<dbReference type="GO" id="GO:0004499">
    <property type="term" value="F:N,N-dimethylaniline monooxygenase activity"/>
    <property type="evidence" value="ECO:0007669"/>
    <property type="project" value="InterPro"/>
</dbReference>
<gene>
    <name evidence="4" type="ORF">ColSpa_01331</name>
</gene>
<reference evidence="4 5" key="1">
    <citation type="submission" date="2022-03" db="EMBL/GenBank/DDBJ databases">
        <title>Genome data of Colletotrichum spp.</title>
        <authorList>
            <person name="Utami Y.D."/>
            <person name="Hiruma K."/>
        </authorList>
    </citation>
    <scope>NUCLEOTIDE SEQUENCE [LARGE SCALE GENOMIC DNA]</scope>
    <source>
        <strain evidence="4 5">MAFF 239500</strain>
    </source>
</reference>
<keyword evidence="5" id="KW-1185">Reference proteome</keyword>
<name>A0AA37NWB0_9PEZI</name>
<dbReference type="InterPro" id="IPR020946">
    <property type="entry name" value="Flavin_mOase-like"/>
</dbReference>
<evidence type="ECO:0000313" key="5">
    <source>
        <dbReference type="Proteomes" id="UP001055115"/>
    </source>
</evidence>
<dbReference type="Gene3D" id="3.10.450.50">
    <property type="match status" value="1"/>
</dbReference>
<organism evidence="4 5">
    <name type="scientific">Colletotrichum spaethianum</name>
    <dbReference type="NCBI Taxonomy" id="700344"/>
    <lineage>
        <taxon>Eukaryota</taxon>
        <taxon>Fungi</taxon>
        <taxon>Dikarya</taxon>
        <taxon>Ascomycota</taxon>
        <taxon>Pezizomycotina</taxon>
        <taxon>Sordariomycetes</taxon>
        <taxon>Hypocreomycetidae</taxon>
        <taxon>Glomerellales</taxon>
        <taxon>Glomerellaceae</taxon>
        <taxon>Colletotrichum</taxon>
        <taxon>Colletotrichum spaethianum species complex</taxon>
    </lineage>
</organism>
<keyword evidence="1" id="KW-0285">Flavoprotein</keyword>
<dbReference type="SUPFAM" id="SSF54427">
    <property type="entry name" value="NTF2-like"/>
    <property type="match status" value="1"/>
</dbReference>
<dbReference type="Proteomes" id="UP001055115">
    <property type="component" value="Unassembled WGS sequence"/>
</dbReference>
<dbReference type="GO" id="GO:0050661">
    <property type="term" value="F:NADP binding"/>
    <property type="evidence" value="ECO:0007669"/>
    <property type="project" value="InterPro"/>
</dbReference>
<dbReference type="AlphaFoldDB" id="A0AA37NWB0"/>
<dbReference type="RefSeq" id="XP_049123500.1">
    <property type="nucleotide sequence ID" value="XM_049267543.1"/>
</dbReference>
<comment type="caution">
    <text evidence="4">The sequence shown here is derived from an EMBL/GenBank/DDBJ whole genome shotgun (WGS) entry which is preliminary data.</text>
</comment>
<keyword evidence="3" id="KW-0560">Oxidoreductase</keyword>
<dbReference type="PANTHER" id="PTHR43539">
    <property type="entry name" value="FLAVIN-BINDING MONOOXYGENASE-LIKE PROTEIN (AFU_ORTHOLOGUE AFUA_4G09220)"/>
    <property type="match status" value="1"/>
</dbReference>
<protein>
    <submittedName>
        <fullName evidence="4">Inorganic phosphate transporter 1-6</fullName>
    </submittedName>
</protein>
<evidence type="ECO:0000313" key="4">
    <source>
        <dbReference type="EMBL" id="GKT41150.1"/>
    </source>
</evidence>
<evidence type="ECO:0000256" key="3">
    <source>
        <dbReference type="ARBA" id="ARBA00023002"/>
    </source>
</evidence>
<proteinExistence type="predicted"/>
<dbReference type="InterPro" id="IPR032710">
    <property type="entry name" value="NTF2-like_dom_sf"/>
</dbReference>
<evidence type="ECO:0000256" key="1">
    <source>
        <dbReference type="ARBA" id="ARBA00022630"/>
    </source>
</evidence>